<protein>
    <recommendedName>
        <fullName evidence="1">Putative restriction endonuclease domain-containing protein</fullName>
    </recommendedName>
</protein>
<dbReference type="InterPro" id="IPR012296">
    <property type="entry name" value="Nuclease_put_TT1808"/>
</dbReference>
<dbReference type="AlphaFoldDB" id="A0A5P2DMJ8"/>
<dbReference type="Pfam" id="PF05685">
    <property type="entry name" value="Uma2"/>
    <property type="match status" value="1"/>
</dbReference>
<proteinExistence type="predicted"/>
<dbReference type="EMBL" id="CP029189">
    <property type="protein sequence ID" value="QES56003.1"/>
    <property type="molecule type" value="Genomic_DNA"/>
</dbReference>
<dbReference type="Proteomes" id="UP000324101">
    <property type="component" value="Chromosome"/>
</dbReference>
<dbReference type="CDD" id="cd06260">
    <property type="entry name" value="DUF820-like"/>
    <property type="match status" value="1"/>
</dbReference>
<evidence type="ECO:0000313" key="2">
    <source>
        <dbReference type="EMBL" id="QES56003.1"/>
    </source>
</evidence>
<dbReference type="OrthoDB" id="4309709at2"/>
<name>A0A5P2DMJ8_STRVZ</name>
<reference evidence="2 3" key="1">
    <citation type="submission" date="2018-05" db="EMBL/GenBank/DDBJ databases">
        <title>Streptomyces venezuelae.</title>
        <authorList>
            <person name="Kim W."/>
            <person name="Lee N."/>
            <person name="Cho B.-K."/>
        </authorList>
    </citation>
    <scope>NUCLEOTIDE SEQUENCE [LARGE SCALE GENOMIC DNA]</scope>
    <source>
        <strain evidence="2 3">ATCC 21018</strain>
    </source>
</reference>
<dbReference type="Gene3D" id="3.90.1570.10">
    <property type="entry name" value="tt1808, chain A"/>
    <property type="match status" value="1"/>
</dbReference>
<dbReference type="SUPFAM" id="SSF52980">
    <property type="entry name" value="Restriction endonuclease-like"/>
    <property type="match status" value="1"/>
</dbReference>
<dbReference type="PANTHER" id="PTHR35400">
    <property type="entry name" value="SLR1083 PROTEIN"/>
    <property type="match status" value="1"/>
</dbReference>
<gene>
    <name evidence="2" type="ORF">DEJ51_19060</name>
</gene>
<feature type="domain" description="Putative restriction endonuclease" evidence="1">
    <location>
        <begin position="17"/>
        <end position="185"/>
    </location>
</feature>
<evidence type="ECO:0000259" key="1">
    <source>
        <dbReference type="Pfam" id="PF05685"/>
    </source>
</evidence>
<dbReference type="PANTHER" id="PTHR35400:SF3">
    <property type="entry name" value="SLL1072 PROTEIN"/>
    <property type="match status" value="1"/>
</dbReference>
<evidence type="ECO:0000313" key="3">
    <source>
        <dbReference type="Proteomes" id="UP000324101"/>
    </source>
</evidence>
<organism evidence="2 3">
    <name type="scientific">Streptomyces venezuelae</name>
    <dbReference type="NCBI Taxonomy" id="54571"/>
    <lineage>
        <taxon>Bacteria</taxon>
        <taxon>Bacillati</taxon>
        <taxon>Actinomycetota</taxon>
        <taxon>Actinomycetes</taxon>
        <taxon>Kitasatosporales</taxon>
        <taxon>Streptomycetaceae</taxon>
        <taxon>Streptomyces</taxon>
    </lineage>
</organism>
<sequence length="194" mass="21588">MAAIEHETTIAEAADRLSRELPGHRVEILQGRLTATPPADGSHALALSWLIERFYDADAREAGLRYVQGVGLWLPTGSDDYAIPDFALVEADFRNHKVEKNCYAADVFRLVVEVTSSNWSDDIGVKVDSYAKAGIPVYVIADRHHDEAILCSDPRNDTYRVRRTYKRGESIPLPESIGVSVELQVDLLLDGDEH</sequence>
<dbReference type="InterPro" id="IPR008538">
    <property type="entry name" value="Uma2"/>
</dbReference>
<accession>A0A5P2DMJ8</accession>
<dbReference type="InterPro" id="IPR011335">
    <property type="entry name" value="Restrct_endonuc-II-like"/>
</dbReference>